<dbReference type="AlphaFoldDB" id="A0A182X7E7"/>
<name>A0A182X7E7_ANOQN</name>
<dbReference type="InterPro" id="IPR013893">
    <property type="entry name" value="RNase_P_Rpp40"/>
</dbReference>
<organism evidence="1 2">
    <name type="scientific">Anopheles quadriannulatus</name>
    <name type="common">Mosquito</name>
    <dbReference type="NCBI Taxonomy" id="34691"/>
    <lineage>
        <taxon>Eukaryota</taxon>
        <taxon>Metazoa</taxon>
        <taxon>Ecdysozoa</taxon>
        <taxon>Arthropoda</taxon>
        <taxon>Hexapoda</taxon>
        <taxon>Insecta</taxon>
        <taxon>Pterygota</taxon>
        <taxon>Neoptera</taxon>
        <taxon>Endopterygota</taxon>
        <taxon>Diptera</taxon>
        <taxon>Nematocera</taxon>
        <taxon>Culicoidea</taxon>
        <taxon>Culicidae</taxon>
        <taxon>Anophelinae</taxon>
        <taxon>Anopheles</taxon>
    </lineage>
</organism>
<dbReference type="Proteomes" id="UP000076407">
    <property type="component" value="Unassembled WGS sequence"/>
</dbReference>
<sequence>MLCPEIWKFPTPACKITHIEKPNWCQKTCQQRTEILALLQPIRMISVVIPANKPNCLRELESNLSVNSSLLFRVRQLPLIELLKNEFVEAFVKRGTLYAVSTNINLESGGCLVITPQGELEMSLSRETYQMVKGNLDGSVISKRGDMVVIKLDLKSPKCREQLGHLNLAFDITLRWIPPKSTTTKENNVPDPQVHGSSIAEYLRAVCRLQVENVPDGYKKITRTKECIPLIDTTNPFKDGEQPYIRQDQLLEYIGVLALDCNSAPIEYVSSYRLDECKKKTDTVTILHRQGVITPEEADGSIMRLVELVGECDTIPWVGMHVQGFSYTPVDLIYRGDQGVSLNQDSAYTMVITKQSIFWSKCI</sequence>
<proteinExistence type="predicted"/>
<dbReference type="GO" id="GO:0000171">
    <property type="term" value="F:ribonuclease MRP activity"/>
    <property type="evidence" value="ECO:0007669"/>
    <property type="project" value="TreeGrafter"/>
</dbReference>
<evidence type="ECO:0000313" key="2">
    <source>
        <dbReference type="Proteomes" id="UP000076407"/>
    </source>
</evidence>
<reference evidence="1" key="1">
    <citation type="submission" date="2020-05" db="UniProtKB">
        <authorList>
            <consortium name="EnsemblMetazoa"/>
        </authorList>
    </citation>
    <scope>IDENTIFICATION</scope>
    <source>
        <strain evidence="1">SANGQUA</strain>
    </source>
</reference>
<accession>A0A182X7E7</accession>
<dbReference type="PANTHER" id="PTHR15396:SF1">
    <property type="entry name" value="RIBONUCLEASE P PROTEIN SUBUNIT P40"/>
    <property type="match status" value="1"/>
</dbReference>
<dbReference type="GO" id="GO:0001682">
    <property type="term" value="P:tRNA 5'-leader removal"/>
    <property type="evidence" value="ECO:0007669"/>
    <property type="project" value="InterPro"/>
</dbReference>
<protein>
    <submittedName>
        <fullName evidence="1">Uncharacterized protein</fullName>
    </submittedName>
</protein>
<dbReference type="GO" id="GO:0004526">
    <property type="term" value="F:ribonuclease P activity"/>
    <property type="evidence" value="ECO:0007669"/>
    <property type="project" value="TreeGrafter"/>
</dbReference>
<evidence type="ECO:0000313" key="1">
    <source>
        <dbReference type="EnsemblMetazoa" id="AQUA005733-PA"/>
    </source>
</evidence>
<dbReference type="VEuPathDB" id="VectorBase:AQUA005733"/>
<dbReference type="Pfam" id="PF08584">
    <property type="entry name" value="Ribonuc_P_40"/>
    <property type="match status" value="1"/>
</dbReference>
<dbReference type="STRING" id="34691.A0A182X7E7"/>
<dbReference type="PANTHER" id="PTHR15396">
    <property type="entry name" value="RIBONUCLEASE P PROTEIN SUBUNIT P40"/>
    <property type="match status" value="1"/>
</dbReference>
<dbReference type="EnsemblMetazoa" id="AQUA005733-RA">
    <property type="protein sequence ID" value="AQUA005733-PA"/>
    <property type="gene ID" value="AQUA005733"/>
</dbReference>
<dbReference type="GO" id="GO:0000172">
    <property type="term" value="C:ribonuclease MRP complex"/>
    <property type="evidence" value="ECO:0007669"/>
    <property type="project" value="TreeGrafter"/>
</dbReference>
<dbReference type="GO" id="GO:0000447">
    <property type="term" value="P:endonucleolytic cleavage in ITS1 to separate SSU-rRNA from 5.8S rRNA and LSU-rRNA from tricistronic rRNA transcript (SSU-rRNA, 5.8S rRNA, LSU-rRNA)"/>
    <property type="evidence" value="ECO:0007669"/>
    <property type="project" value="TreeGrafter"/>
</dbReference>
<keyword evidence="2" id="KW-1185">Reference proteome</keyword>
<dbReference type="GO" id="GO:0030681">
    <property type="term" value="C:multimeric ribonuclease P complex"/>
    <property type="evidence" value="ECO:0007669"/>
    <property type="project" value="TreeGrafter"/>
</dbReference>